<feature type="transmembrane region" description="Helical" evidence="9">
    <location>
        <begin position="300"/>
        <end position="317"/>
    </location>
</feature>
<feature type="transmembrane region" description="Helical" evidence="9">
    <location>
        <begin position="70"/>
        <end position="96"/>
    </location>
</feature>
<feature type="transmembrane region" description="Helical" evidence="9">
    <location>
        <begin position="108"/>
        <end position="126"/>
    </location>
</feature>
<evidence type="ECO:0000256" key="9">
    <source>
        <dbReference type="SAM" id="Phobius"/>
    </source>
</evidence>
<dbReference type="EMBL" id="LNNH01000023">
    <property type="protein sequence ID" value="KWW18176.1"/>
    <property type="molecule type" value="Genomic_DNA"/>
</dbReference>
<feature type="transmembrane region" description="Helical" evidence="9">
    <location>
        <begin position="406"/>
        <end position="427"/>
    </location>
</feature>
<dbReference type="EC" id="1.6.5.3" evidence="11"/>
<feature type="transmembrane region" description="Helical" evidence="9">
    <location>
        <begin position="31"/>
        <end position="50"/>
    </location>
</feature>
<evidence type="ECO:0000256" key="7">
    <source>
        <dbReference type="ARBA" id="ARBA00023136"/>
    </source>
</evidence>
<evidence type="ECO:0000313" key="11">
    <source>
        <dbReference type="EMBL" id="KWW18176.1"/>
    </source>
</evidence>
<evidence type="ECO:0000256" key="8">
    <source>
        <dbReference type="RuleBase" id="RU000320"/>
    </source>
</evidence>
<dbReference type="AlphaFoldDB" id="A0A109MXU0"/>
<reference evidence="11 12" key="1">
    <citation type="submission" date="2015-11" db="EMBL/GenBank/DDBJ databases">
        <title>Genome Sequence of Bacillus simplex strain VanAntwerpen2.</title>
        <authorList>
            <person name="Couger M.B."/>
        </authorList>
    </citation>
    <scope>NUCLEOTIDE SEQUENCE [LARGE SCALE GENOMIC DNA]</scope>
    <source>
        <strain evidence="11 12">VanAntwerpen02</strain>
    </source>
</reference>
<dbReference type="Proteomes" id="UP000064189">
    <property type="component" value="Unassembled WGS sequence"/>
</dbReference>
<dbReference type="InterPro" id="IPR003918">
    <property type="entry name" value="NADH_UbQ_OxRdtase"/>
</dbReference>
<feature type="transmembrane region" description="Helical" evidence="9">
    <location>
        <begin position="269"/>
        <end position="293"/>
    </location>
</feature>
<feature type="transmembrane region" description="Helical" evidence="9">
    <location>
        <begin position="162"/>
        <end position="184"/>
    </location>
</feature>
<evidence type="ECO:0000256" key="3">
    <source>
        <dbReference type="ARBA" id="ARBA00022449"/>
    </source>
</evidence>
<evidence type="ECO:0000256" key="6">
    <source>
        <dbReference type="ARBA" id="ARBA00022989"/>
    </source>
</evidence>
<feature type="transmembrane region" description="Helical" evidence="9">
    <location>
        <begin position="448"/>
        <end position="473"/>
    </location>
</feature>
<gene>
    <name evidence="11" type="ORF">AS888_20185</name>
</gene>
<dbReference type="InterPro" id="IPR050586">
    <property type="entry name" value="CPA3_Na-H_Antiporter_D"/>
</dbReference>
<proteinExistence type="inferred from homology"/>
<keyword evidence="3" id="KW-0813">Transport</keyword>
<evidence type="ECO:0000256" key="5">
    <source>
        <dbReference type="ARBA" id="ARBA00022692"/>
    </source>
</evidence>
<evidence type="ECO:0000256" key="1">
    <source>
        <dbReference type="ARBA" id="ARBA00004651"/>
    </source>
</evidence>
<feature type="transmembrane region" description="Helical" evidence="9">
    <location>
        <begin position="6"/>
        <end position="24"/>
    </location>
</feature>
<dbReference type="InterPro" id="IPR001750">
    <property type="entry name" value="ND/Mrp_TM"/>
</dbReference>
<dbReference type="PANTHER" id="PTHR42703">
    <property type="entry name" value="NADH DEHYDROGENASE"/>
    <property type="match status" value="1"/>
</dbReference>
<comment type="caution">
    <text evidence="11">The sequence shown here is derived from an EMBL/GenBank/DDBJ whole genome shotgun (WGS) entry which is preliminary data.</text>
</comment>
<comment type="subcellular location">
    <subcellularLocation>
        <location evidence="1">Cell membrane</location>
        <topology evidence="1">Multi-pass membrane protein</topology>
    </subcellularLocation>
    <subcellularLocation>
        <location evidence="8">Membrane</location>
        <topology evidence="8">Multi-pass membrane protein</topology>
    </subcellularLocation>
</comment>
<evidence type="ECO:0000259" key="10">
    <source>
        <dbReference type="Pfam" id="PF00361"/>
    </source>
</evidence>
<keyword evidence="4" id="KW-1003">Cell membrane</keyword>
<dbReference type="GO" id="GO:0016491">
    <property type="term" value="F:oxidoreductase activity"/>
    <property type="evidence" value="ECO:0007669"/>
    <property type="project" value="UniProtKB-KW"/>
</dbReference>
<comment type="similarity">
    <text evidence="2">Belongs to the CPA3 antiporters (TC 2.A.63) subunit D family.</text>
</comment>
<evidence type="ECO:0000256" key="2">
    <source>
        <dbReference type="ARBA" id="ARBA00005346"/>
    </source>
</evidence>
<feature type="transmembrane region" description="Helical" evidence="9">
    <location>
        <begin position="368"/>
        <end position="386"/>
    </location>
</feature>
<keyword evidence="7 9" id="KW-0472">Membrane</keyword>
<dbReference type="GO" id="GO:0042773">
    <property type="term" value="P:ATP synthesis coupled electron transport"/>
    <property type="evidence" value="ECO:0007669"/>
    <property type="project" value="InterPro"/>
</dbReference>
<dbReference type="PRINTS" id="PR01437">
    <property type="entry name" value="NUOXDRDTASE4"/>
</dbReference>
<evidence type="ECO:0000256" key="4">
    <source>
        <dbReference type="ARBA" id="ARBA00022475"/>
    </source>
</evidence>
<evidence type="ECO:0000313" key="12">
    <source>
        <dbReference type="Proteomes" id="UP000064189"/>
    </source>
</evidence>
<dbReference type="GO" id="GO:0015297">
    <property type="term" value="F:antiporter activity"/>
    <property type="evidence" value="ECO:0007669"/>
    <property type="project" value="UniProtKB-KW"/>
</dbReference>
<accession>A0A109MXU0</accession>
<name>A0A109MXU0_9BACI</name>
<feature type="domain" description="NADH:quinone oxidoreductase/Mrp antiporter transmembrane" evidence="10">
    <location>
        <begin position="127"/>
        <end position="416"/>
    </location>
</feature>
<feature type="transmembrane region" description="Helical" evidence="9">
    <location>
        <begin position="132"/>
        <end position="150"/>
    </location>
</feature>
<keyword evidence="6 9" id="KW-1133">Transmembrane helix</keyword>
<keyword evidence="3" id="KW-0050">Antiport</keyword>
<organism evidence="11 12">
    <name type="scientific">Peribacillus simplex</name>
    <dbReference type="NCBI Taxonomy" id="1478"/>
    <lineage>
        <taxon>Bacteria</taxon>
        <taxon>Bacillati</taxon>
        <taxon>Bacillota</taxon>
        <taxon>Bacilli</taxon>
        <taxon>Bacillales</taxon>
        <taxon>Bacillaceae</taxon>
        <taxon>Peribacillus</taxon>
    </lineage>
</organism>
<dbReference type="PANTHER" id="PTHR42703:SF1">
    <property type="entry name" value="NA(+)_H(+) ANTIPORTER SUBUNIT D1"/>
    <property type="match status" value="1"/>
</dbReference>
<dbReference type="GO" id="GO:0008137">
    <property type="term" value="F:NADH dehydrogenase (ubiquinone) activity"/>
    <property type="evidence" value="ECO:0007669"/>
    <property type="project" value="InterPro"/>
</dbReference>
<protein>
    <submittedName>
        <fullName evidence="11">Cation:proton antiporter</fullName>
        <ecNumber evidence="11">1.6.5.3</ecNumber>
    </submittedName>
</protein>
<sequence>MSNLTFLPVLWPLFTGIFLIFIAKKIKLQRWVSLFSSLIGIVISSFLVFSVHSQGILTLGVGSWEAPFGIVIVADMLASLLVLTTNIIGLAILLYSFHSIGEEREAHYYYPVFQFLLIGVNGAFLTGDLFNLFVFFEVMLMASYVLLVLGGTKIQLRESLKYIIVNVLSSSFFVIMVAYLYSVLGTLNMAQISQRIAEVNQPAILSVIAIGFLIVFGLKGAIFPLFQWLPGSYHAPPIPVMALFGALLTKVGIYSISRTYTLMFYHDQGFTHTFLAWLAILTILIGVIGALAYWDVKKIIIYNIIIAVGVIVFGISVMNEQALSGSILYIIHDMLIKAALFLLIGIMIKLTGSADLRKMGGLIKQYPALAWTFFVAAISLAGIPPFSGFAGKLLILLGAGKSGDYLGMAIVLLSSLMVLYSVMKIFIYGFWGTPRADYRPAAVPVNKMLIPAVILVAISVLYGVGTEAIYPFISQAVETLLNPDIYIKAVLKE</sequence>
<keyword evidence="11" id="KW-0560">Oxidoreductase</keyword>
<dbReference type="Pfam" id="PF00361">
    <property type="entry name" value="Proton_antipo_M"/>
    <property type="match status" value="1"/>
</dbReference>
<feature type="transmembrane region" description="Helical" evidence="9">
    <location>
        <begin position="204"/>
        <end position="226"/>
    </location>
</feature>
<keyword evidence="12" id="KW-1185">Reference proteome</keyword>
<feature type="transmembrane region" description="Helical" evidence="9">
    <location>
        <begin position="238"/>
        <end position="257"/>
    </location>
</feature>
<keyword evidence="5 8" id="KW-0812">Transmembrane</keyword>
<dbReference type="GO" id="GO:0005886">
    <property type="term" value="C:plasma membrane"/>
    <property type="evidence" value="ECO:0007669"/>
    <property type="project" value="UniProtKB-SubCell"/>
</dbReference>
<feature type="transmembrane region" description="Helical" evidence="9">
    <location>
        <begin position="329"/>
        <end position="348"/>
    </location>
</feature>
<dbReference type="NCBIfam" id="NF005818">
    <property type="entry name" value="PRK07691.1"/>
    <property type="match status" value="1"/>
</dbReference>
<dbReference type="RefSeq" id="WP_061142457.1">
    <property type="nucleotide sequence ID" value="NZ_LNNH01000023.1"/>
</dbReference>